<dbReference type="PANTHER" id="PTHR34075:SF5">
    <property type="entry name" value="BLR3430 PROTEIN"/>
    <property type="match status" value="1"/>
</dbReference>
<dbReference type="InterPro" id="IPR012340">
    <property type="entry name" value="NA-bd_OB-fold"/>
</dbReference>
<dbReference type="SUPFAM" id="SSF50249">
    <property type="entry name" value="Nucleic acid-binding proteins"/>
    <property type="match status" value="1"/>
</dbReference>
<dbReference type="InterPro" id="IPR002878">
    <property type="entry name" value="ChsH2_C"/>
</dbReference>
<organism evidence="3">
    <name type="scientific">mine drainage metagenome</name>
    <dbReference type="NCBI Taxonomy" id="410659"/>
    <lineage>
        <taxon>unclassified sequences</taxon>
        <taxon>metagenomes</taxon>
        <taxon>ecological metagenomes</taxon>
    </lineage>
</organism>
<dbReference type="Pfam" id="PF12172">
    <property type="entry name" value="zf-ChsH2"/>
    <property type="match status" value="1"/>
</dbReference>
<dbReference type="Gene3D" id="6.10.30.10">
    <property type="match status" value="1"/>
</dbReference>
<accession>T0ZZ11</accession>
<feature type="domain" description="ChsH2 rubredoxin-like zinc ribbon" evidence="2">
    <location>
        <begin position="17"/>
        <end position="46"/>
    </location>
</feature>
<protein>
    <submittedName>
        <fullName evidence="3">Protein containing DUF35</fullName>
    </submittedName>
</protein>
<evidence type="ECO:0000259" key="2">
    <source>
        <dbReference type="Pfam" id="PF12172"/>
    </source>
</evidence>
<evidence type="ECO:0000259" key="1">
    <source>
        <dbReference type="Pfam" id="PF01796"/>
    </source>
</evidence>
<dbReference type="EMBL" id="AUZX01013962">
    <property type="protein sequence ID" value="EQD33979.1"/>
    <property type="molecule type" value="Genomic_DNA"/>
</dbReference>
<sequence>MNKLGELSRMWREMDHRYRMVGEKCMNCEKIYFPPRDICPICHRDSIGKMQDIEMKGNGEVVSFTIVHDAPPAFSRQRPYILAIIKLDEGPVITGQIVDAEPSEIEIGMKLRSVFRKISEDGPAGIIHYGYKFVKDI</sequence>
<reference evidence="3" key="2">
    <citation type="journal article" date="2014" name="ISME J.">
        <title>Microbial stratification in low pH oxic and suboxic macroscopic growths along an acid mine drainage.</title>
        <authorList>
            <person name="Mendez-Garcia C."/>
            <person name="Mesa V."/>
            <person name="Sprenger R.R."/>
            <person name="Richter M."/>
            <person name="Diez M.S."/>
            <person name="Solano J."/>
            <person name="Bargiela R."/>
            <person name="Golyshina O.V."/>
            <person name="Manteca A."/>
            <person name="Ramos J.L."/>
            <person name="Gallego J.R."/>
            <person name="Llorente I."/>
            <person name="Martins Dos Santos V.A."/>
            <person name="Jensen O.N."/>
            <person name="Pelaez A.I."/>
            <person name="Sanchez J."/>
            <person name="Ferrer M."/>
        </authorList>
    </citation>
    <scope>NUCLEOTIDE SEQUENCE</scope>
</reference>
<feature type="domain" description="ChsH2 C-terminal OB-fold" evidence="1">
    <location>
        <begin position="54"/>
        <end position="116"/>
    </location>
</feature>
<gene>
    <name evidence="3" type="ORF">B1A_18925</name>
</gene>
<dbReference type="InterPro" id="IPR052513">
    <property type="entry name" value="Thioester_dehydratase-like"/>
</dbReference>
<dbReference type="AlphaFoldDB" id="T0ZZ11"/>
<reference evidence="3" key="1">
    <citation type="submission" date="2013-08" db="EMBL/GenBank/DDBJ databases">
        <authorList>
            <person name="Mendez C."/>
            <person name="Richter M."/>
            <person name="Ferrer M."/>
            <person name="Sanchez J."/>
        </authorList>
    </citation>
    <scope>NUCLEOTIDE SEQUENCE</scope>
</reference>
<proteinExistence type="predicted"/>
<dbReference type="InterPro" id="IPR022002">
    <property type="entry name" value="ChsH2_Znr"/>
</dbReference>
<comment type="caution">
    <text evidence="3">The sequence shown here is derived from an EMBL/GenBank/DDBJ whole genome shotgun (WGS) entry which is preliminary data.</text>
</comment>
<name>T0ZZ11_9ZZZZ</name>
<evidence type="ECO:0000313" key="3">
    <source>
        <dbReference type="EMBL" id="EQD33979.1"/>
    </source>
</evidence>
<dbReference type="PANTHER" id="PTHR34075">
    <property type="entry name" value="BLR3430 PROTEIN"/>
    <property type="match status" value="1"/>
</dbReference>
<dbReference type="Pfam" id="PF01796">
    <property type="entry name" value="OB_ChsH2_C"/>
    <property type="match status" value="1"/>
</dbReference>